<reference evidence="2 3" key="1">
    <citation type="submission" date="2024-01" db="EMBL/GenBank/DDBJ databases">
        <title>Comparative genomics of Cryptococcus and Kwoniella reveals pathogenesis evolution and contrasting modes of karyotype evolution via chromosome fusion or intercentromeric recombination.</title>
        <authorList>
            <person name="Coelho M.A."/>
            <person name="David-Palma M."/>
            <person name="Shea T."/>
            <person name="Bowers K."/>
            <person name="McGinley-Smith S."/>
            <person name="Mohammad A.W."/>
            <person name="Gnirke A."/>
            <person name="Yurkov A.M."/>
            <person name="Nowrousian M."/>
            <person name="Sun S."/>
            <person name="Cuomo C.A."/>
            <person name="Heitman J."/>
        </authorList>
    </citation>
    <scope>NUCLEOTIDE SEQUENCE [LARGE SCALE GENOMIC DNA]</scope>
    <source>
        <strain evidence="2">CBS 11374</strain>
    </source>
</reference>
<dbReference type="GeneID" id="87954992"/>
<gene>
    <name evidence="2" type="ORF">IL334_002861</name>
</gene>
<keyword evidence="3" id="KW-1185">Reference proteome</keyword>
<accession>A0ABZ1CW96</accession>
<protein>
    <submittedName>
        <fullName evidence="2">Uncharacterized protein</fullName>
    </submittedName>
</protein>
<proteinExistence type="predicted"/>
<dbReference type="RefSeq" id="XP_062790650.1">
    <property type="nucleotide sequence ID" value="XM_062934599.1"/>
</dbReference>
<evidence type="ECO:0000313" key="3">
    <source>
        <dbReference type="Proteomes" id="UP001329825"/>
    </source>
</evidence>
<dbReference type="EMBL" id="CP141883">
    <property type="protein sequence ID" value="WRT65910.1"/>
    <property type="molecule type" value="Genomic_DNA"/>
</dbReference>
<name>A0ABZ1CW96_9TREE</name>
<evidence type="ECO:0000313" key="2">
    <source>
        <dbReference type="EMBL" id="WRT65910.1"/>
    </source>
</evidence>
<dbReference type="Proteomes" id="UP001329825">
    <property type="component" value="Chromosome 3"/>
</dbReference>
<feature type="compositionally biased region" description="Low complexity" evidence="1">
    <location>
        <begin position="18"/>
        <end position="35"/>
    </location>
</feature>
<organism evidence="2 3">
    <name type="scientific">Kwoniella shivajii</name>
    <dbReference type="NCBI Taxonomy" id="564305"/>
    <lineage>
        <taxon>Eukaryota</taxon>
        <taxon>Fungi</taxon>
        <taxon>Dikarya</taxon>
        <taxon>Basidiomycota</taxon>
        <taxon>Agaricomycotina</taxon>
        <taxon>Tremellomycetes</taxon>
        <taxon>Tremellales</taxon>
        <taxon>Cryptococcaceae</taxon>
        <taxon>Kwoniella</taxon>
    </lineage>
</organism>
<evidence type="ECO:0000256" key="1">
    <source>
        <dbReference type="SAM" id="MobiDB-lite"/>
    </source>
</evidence>
<sequence>MSVPTRGRGRPPRQSYINNNNNTNGNNGGTPTLNLSQNNNNKRTSHVLISYSSIFILSYHSSTSSQLCEH</sequence>
<feature type="region of interest" description="Disordered" evidence="1">
    <location>
        <begin position="1"/>
        <end position="40"/>
    </location>
</feature>